<dbReference type="Proteomes" id="UP001168620">
    <property type="component" value="Unassembled WGS sequence"/>
</dbReference>
<evidence type="ECO:0000313" key="2">
    <source>
        <dbReference type="EMBL" id="MDN4173508.1"/>
    </source>
</evidence>
<accession>A0ABT8FFN7</accession>
<feature type="compositionally biased region" description="Basic and acidic residues" evidence="1">
    <location>
        <begin position="37"/>
        <end position="54"/>
    </location>
</feature>
<keyword evidence="3" id="KW-1185">Reference proteome</keyword>
<comment type="caution">
    <text evidence="2">The sequence shown here is derived from an EMBL/GenBank/DDBJ whole genome shotgun (WGS) entry which is preliminary data.</text>
</comment>
<evidence type="ECO:0000256" key="1">
    <source>
        <dbReference type="SAM" id="MobiDB-lite"/>
    </source>
</evidence>
<protein>
    <recommendedName>
        <fullName evidence="4">DUF3106 domain-containing protein</fullName>
    </recommendedName>
</protein>
<evidence type="ECO:0008006" key="4">
    <source>
        <dbReference type="Google" id="ProtNLM"/>
    </source>
</evidence>
<organism evidence="2 3">
    <name type="scientific">Nocardioides oceani</name>
    <dbReference type="NCBI Taxonomy" id="3058369"/>
    <lineage>
        <taxon>Bacteria</taxon>
        <taxon>Bacillati</taxon>
        <taxon>Actinomycetota</taxon>
        <taxon>Actinomycetes</taxon>
        <taxon>Propionibacteriales</taxon>
        <taxon>Nocardioidaceae</taxon>
        <taxon>Nocardioides</taxon>
    </lineage>
</organism>
<reference evidence="2" key="1">
    <citation type="submission" date="2023-06" db="EMBL/GenBank/DDBJ databases">
        <title>Draft genome sequence of Nocardioides sp. SOB77.</title>
        <authorList>
            <person name="Zhang G."/>
        </authorList>
    </citation>
    <scope>NUCLEOTIDE SEQUENCE</scope>
    <source>
        <strain evidence="2">SOB77</strain>
    </source>
</reference>
<dbReference type="EMBL" id="JAUHJQ010000003">
    <property type="protein sequence ID" value="MDN4173508.1"/>
    <property type="molecule type" value="Genomic_DNA"/>
</dbReference>
<evidence type="ECO:0000313" key="3">
    <source>
        <dbReference type="Proteomes" id="UP001168620"/>
    </source>
</evidence>
<proteinExistence type="predicted"/>
<dbReference type="RefSeq" id="WP_300952615.1">
    <property type="nucleotide sequence ID" value="NZ_JAUHJQ010000003.1"/>
</dbReference>
<feature type="region of interest" description="Disordered" evidence="1">
    <location>
        <begin position="28"/>
        <end position="107"/>
    </location>
</feature>
<name>A0ABT8FFN7_9ACTN</name>
<sequence>MPHPGPAADHDAQPPPQQHALRLGGLRAAGGGWSRWGSHERAPLDQPSARDHRNALRTSPGLDDARWRSLLDQQESATAHRKALRTSPGLDDARWRSLLDQQESTAG</sequence>
<gene>
    <name evidence="2" type="ORF">QWY28_11175</name>
</gene>